<proteinExistence type="inferred from homology"/>
<accession>B3H111</accession>
<organism evidence="2 3">
    <name type="scientific">Actinobacillus pleuropneumoniae serotype 7 (strain AP76)</name>
    <dbReference type="NCBI Taxonomy" id="537457"/>
    <lineage>
        <taxon>Bacteria</taxon>
        <taxon>Pseudomonadati</taxon>
        <taxon>Pseudomonadota</taxon>
        <taxon>Gammaproteobacteria</taxon>
        <taxon>Pasteurellales</taxon>
        <taxon>Pasteurellaceae</taxon>
        <taxon>Actinobacillus</taxon>
    </lineage>
</organism>
<dbReference type="InterPro" id="IPR023202">
    <property type="entry name" value="YejL_sf"/>
</dbReference>
<dbReference type="KEGG" id="apa:APP7_0628"/>
<sequence length="86" mass="9561">MLILLIFFYEIFTMATQSKYQSKQFDALSGDLIAILEKHKAPVDLSLMALGNMVTNILLENVQTGAQRLALAEAFSNALKNSLKIK</sequence>
<dbReference type="Proteomes" id="UP000001226">
    <property type="component" value="Chromosome"/>
</dbReference>
<name>B3H111_ACTP7</name>
<evidence type="ECO:0000313" key="2">
    <source>
        <dbReference type="EMBL" id="ACE61280.1"/>
    </source>
</evidence>
<comment type="similarity">
    <text evidence="1">Belongs to the UPF0352 family.</text>
</comment>
<dbReference type="Gene3D" id="1.10.3390.10">
    <property type="entry name" value="YejL-like"/>
    <property type="match status" value="1"/>
</dbReference>
<dbReference type="NCBIfam" id="NF010242">
    <property type="entry name" value="PRK13689.1"/>
    <property type="match status" value="1"/>
</dbReference>
<gene>
    <name evidence="2" type="ordered locus">APP7_0628</name>
</gene>
<dbReference type="SUPFAM" id="SSF158651">
    <property type="entry name" value="YejL-like"/>
    <property type="match status" value="1"/>
</dbReference>
<evidence type="ECO:0000256" key="1">
    <source>
        <dbReference type="HAMAP-Rule" id="MF_00816"/>
    </source>
</evidence>
<dbReference type="EMBL" id="CP001091">
    <property type="protein sequence ID" value="ACE61280.1"/>
    <property type="molecule type" value="Genomic_DNA"/>
</dbReference>
<dbReference type="HOGENOM" id="CLU_175457_0_0_6"/>
<dbReference type="Pfam" id="PF07208">
    <property type="entry name" value="DUF1414"/>
    <property type="match status" value="1"/>
</dbReference>
<dbReference type="InterPro" id="IPR009857">
    <property type="entry name" value="UPF0352"/>
</dbReference>
<protein>
    <recommendedName>
        <fullName evidence="1">UPF0352 protein APP7_0628</fullName>
    </recommendedName>
</protein>
<dbReference type="PIRSF" id="PIRSF006188">
    <property type="entry name" value="UCP006188"/>
    <property type="match status" value="1"/>
</dbReference>
<evidence type="ECO:0000313" key="3">
    <source>
        <dbReference type="Proteomes" id="UP000001226"/>
    </source>
</evidence>
<reference evidence="3" key="1">
    <citation type="submission" date="2008-06" db="EMBL/GenBank/DDBJ databases">
        <title>Genome and proteome analysis of A. pleuropneumoniae serotype 7.</title>
        <authorList>
            <person name="Linke B."/>
            <person name="Buettner F."/>
            <person name="Martinez-Arias R."/>
            <person name="Goesmann A."/>
            <person name="Baltes N."/>
            <person name="Tegetmeyer H."/>
            <person name="Singh M."/>
            <person name="Gerlach G.F."/>
        </authorList>
    </citation>
    <scope>NUCLEOTIDE SEQUENCE [LARGE SCALE GENOMIC DNA]</scope>
    <source>
        <strain evidence="3">AP76</strain>
    </source>
</reference>
<dbReference type="AlphaFoldDB" id="B3H111"/>
<dbReference type="HAMAP" id="MF_00816">
    <property type="entry name" value="UPF0352"/>
    <property type="match status" value="1"/>
</dbReference>